<protein>
    <submittedName>
        <fullName evidence="2">SMI1/KNR4 family protein</fullName>
    </submittedName>
</protein>
<dbReference type="SMART" id="SM00860">
    <property type="entry name" value="SMI1_KNR4"/>
    <property type="match status" value="1"/>
</dbReference>
<dbReference type="Proteomes" id="UP001210380">
    <property type="component" value="Unassembled WGS sequence"/>
</dbReference>
<dbReference type="InterPro" id="IPR037883">
    <property type="entry name" value="Knr4/Smi1-like_sf"/>
</dbReference>
<dbReference type="InterPro" id="IPR018958">
    <property type="entry name" value="Knr4/Smi1-like_dom"/>
</dbReference>
<keyword evidence="3" id="KW-1185">Reference proteome</keyword>
<evidence type="ECO:0000313" key="3">
    <source>
        <dbReference type="Proteomes" id="UP001210380"/>
    </source>
</evidence>
<name>A0ABT4UV26_9PSEU</name>
<organism evidence="2 3">
    <name type="scientific">Saccharopolyspora oryzae</name>
    <dbReference type="NCBI Taxonomy" id="2997343"/>
    <lineage>
        <taxon>Bacteria</taxon>
        <taxon>Bacillati</taxon>
        <taxon>Actinomycetota</taxon>
        <taxon>Actinomycetes</taxon>
        <taxon>Pseudonocardiales</taxon>
        <taxon>Pseudonocardiaceae</taxon>
        <taxon>Saccharopolyspora</taxon>
    </lineage>
</organism>
<evidence type="ECO:0000259" key="1">
    <source>
        <dbReference type="SMART" id="SM00860"/>
    </source>
</evidence>
<dbReference type="EMBL" id="JAQGLA010000009">
    <property type="protein sequence ID" value="MDA3625560.1"/>
    <property type="molecule type" value="Genomic_DNA"/>
</dbReference>
<gene>
    <name evidence="2" type="ORF">OU415_08935</name>
</gene>
<proteinExistence type="predicted"/>
<reference evidence="2 3" key="1">
    <citation type="submission" date="2022-11" db="EMBL/GenBank/DDBJ databases">
        <title>Draft genome sequence of Saccharopolyspora sp. WRP15-2 isolated from rhizosphere soils of wild rice in Thailand.</title>
        <authorList>
            <person name="Duangmal K."/>
            <person name="Kammanee S."/>
            <person name="Muangham S."/>
        </authorList>
    </citation>
    <scope>NUCLEOTIDE SEQUENCE [LARGE SCALE GENOMIC DNA]</scope>
    <source>
        <strain evidence="2 3">WRP15-2</strain>
    </source>
</reference>
<dbReference type="RefSeq" id="WP_270948136.1">
    <property type="nucleotide sequence ID" value="NZ_JAQGLA010000009.1"/>
</dbReference>
<feature type="domain" description="Knr4/Smi1-like" evidence="1">
    <location>
        <begin position="40"/>
        <end position="166"/>
    </location>
</feature>
<comment type="caution">
    <text evidence="2">The sequence shown here is derived from an EMBL/GenBank/DDBJ whole genome shotgun (WGS) entry which is preliminary data.</text>
</comment>
<accession>A0ABT4UV26</accession>
<sequence length="180" mass="20382">MPAEAEMPPWPDLIAEMGELREQVSHIDEDMFPFTVPHLAATPDQIAAAEQRLGHPLDPQHRSFLSYGNGWPDFYLGSSLLSTEDLGQGPNWAKANQVLDALYEGVDDPDVLPPRADIYPFTVSEDTASVFVFWRGSELDEGGHTVLWLPWADTDPMPNFFEFYRMVYQEYESELEADDS</sequence>
<evidence type="ECO:0000313" key="2">
    <source>
        <dbReference type="EMBL" id="MDA3625560.1"/>
    </source>
</evidence>
<dbReference type="SUPFAM" id="SSF160631">
    <property type="entry name" value="SMI1/KNR4-like"/>
    <property type="match status" value="1"/>
</dbReference>